<keyword evidence="1" id="KW-1133">Transmembrane helix</keyword>
<dbReference type="CDD" id="cd12797">
    <property type="entry name" value="M23_peptidase"/>
    <property type="match status" value="1"/>
</dbReference>
<dbReference type="KEGG" id="kpul:GXN76_06185"/>
<dbReference type="AlphaFoldDB" id="A0A7D3Y161"/>
<protein>
    <submittedName>
        <fullName evidence="3">M23 family metallopeptidase</fullName>
    </submittedName>
</protein>
<dbReference type="PANTHER" id="PTHR21666:SF274">
    <property type="entry name" value="STAGE IV SPORULATION PROTEIN FA"/>
    <property type="match status" value="1"/>
</dbReference>
<name>A0A7D3Y161_9BACL</name>
<reference evidence="3 4" key="1">
    <citation type="submission" date="2020-01" db="EMBL/GenBank/DDBJ databases">
        <authorList>
            <person name="Gulvik C.A."/>
            <person name="Batra D.G."/>
        </authorList>
    </citation>
    <scope>NUCLEOTIDE SEQUENCE [LARGE SCALE GENOMIC DNA]</scope>
    <source>
        <strain evidence="3 4">W9323</strain>
    </source>
</reference>
<evidence type="ECO:0000313" key="4">
    <source>
        <dbReference type="Proteomes" id="UP000503088"/>
    </source>
</evidence>
<sequence length="262" mass="29934">MRQWYQGVRKRREERVREIREGRNGFGYHGYQRHGLGQPVWQKEAGGKENLPWNRPGNWTKKKGKPERKLVIQAFIAFFLLTGTYLVFQSRADTGISVQSFITEVMERDYNFAGVSQWYQDNIGGSPSILPTFHRDDSRNREEKKASWVKPVKGNPANSFRENGRGLMIRTSAGSPVVSVAEGWVTDTTKKEGLGPTVVIRHADGRESWYGGLSKIRVRKKDWVKSGQLVGETGEGEGESLFFFAMRKDNRFIDPSQVISFE</sequence>
<evidence type="ECO:0000313" key="3">
    <source>
        <dbReference type="EMBL" id="QKG84103.1"/>
    </source>
</evidence>
<dbReference type="InterPro" id="IPR016047">
    <property type="entry name" value="M23ase_b-sheet_dom"/>
</dbReference>
<gene>
    <name evidence="3" type="ORF">GXN76_06185</name>
</gene>
<evidence type="ECO:0000259" key="2">
    <source>
        <dbReference type="Pfam" id="PF01551"/>
    </source>
</evidence>
<dbReference type="PANTHER" id="PTHR21666">
    <property type="entry name" value="PEPTIDASE-RELATED"/>
    <property type="match status" value="1"/>
</dbReference>
<keyword evidence="4" id="KW-1185">Reference proteome</keyword>
<dbReference type="GO" id="GO:0004222">
    <property type="term" value="F:metalloendopeptidase activity"/>
    <property type="evidence" value="ECO:0007669"/>
    <property type="project" value="TreeGrafter"/>
</dbReference>
<feature type="domain" description="M23ase beta-sheet core" evidence="2">
    <location>
        <begin position="165"/>
        <end position="255"/>
    </location>
</feature>
<dbReference type="Proteomes" id="UP000503088">
    <property type="component" value="Chromosome"/>
</dbReference>
<organism evidence="3 4">
    <name type="scientific">Kroppenstedtia pulmonis</name>
    <dbReference type="NCBI Taxonomy" id="1380685"/>
    <lineage>
        <taxon>Bacteria</taxon>
        <taxon>Bacillati</taxon>
        <taxon>Bacillota</taxon>
        <taxon>Bacilli</taxon>
        <taxon>Bacillales</taxon>
        <taxon>Thermoactinomycetaceae</taxon>
        <taxon>Kroppenstedtia</taxon>
    </lineage>
</organism>
<dbReference type="SUPFAM" id="SSF51261">
    <property type="entry name" value="Duplicated hybrid motif"/>
    <property type="match status" value="1"/>
</dbReference>
<keyword evidence="1" id="KW-0812">Transmembrane</keyword>
<dbReference type="InterPro" id="IPR011055">
    <property type="entry name" value="Dup_hybrid_motif"/>
</dbReference>
<dbReference type="InterPro" id="IPR050570">
    <property type="entry name" value="Cell_wall_metabolism_enzyme"/>
</dbReference>
<proteinExistence type="predicted"/>
<dbReference type="RefSeq" id="WP_173221475.1">
    <property type="nucleotide sequence ID" value="NZ_CP048104.1"/>
</dbReference>
<dbReference type="Pfam" id="PF01551">
    <property type="entry name" value="Peptidase_M23"/>
    <property type="match status" value="1"/>
</dbReference>
<feature type="transmembrane region" description="Helical" evidence="1">
    <location>
        <begin position="70"/>
        <end position="88"/>
    </location>
</feature>
<dbReference type="EMBL" id="CP048104">
    <property type="protein sequence ID" value="QKG84103.1"/>
    <property type="molecule type" value="Genomic_DNA"/>
</dbReference>
<keyword evidence="1" id="KW-0472">Membrane</keyword>
<accession>A0A7D3Y161</accession>
<evidence type="ECO:0000256" key="1">
    <source>
        <dbReference type="SAM" id="Phobius"/>
    </source>
</evidence>
<dbReference type="Gene3D" id="2.70.70.10">
    <property type="entry name" value="Glucose Permease (Domain IIA)"/>
    <property type="match status" value="1"/>
</dbReference>